<sequence>MVYNDTIFSKINFCYYIYNASFILSSVREPSNKYLISALLIGVVFHGSAIFFTLENTYDALIHLFFGNHYAQNWFESWNYSWYTGFSVMSYPPLVHQCIGLLSYVVGLKISLFLIAITGVILFITGVYRFSLLISNNRFVAGHASIIAVISSSFVEALHIFGQLPSIIGISILMHSLPEIYLFIRKGHLKHYLNALSLIAVTVCSHHVTPIFGMVFFIAPLIGMTIIDKARESTNSFEEVRIQLFLRTLVQLLKRIIVFGFSVIVLIVFCILPYWINSKKNPITQVPIPHGSRDNFIEVTSSGLVFFVIPWGILLFLLPYFFYRFYSKRYIFFGLSLAILTLLGTGGTTPLPIKILGSNAFNILTLDRFTFWGSIMCLPMFGEFAYRLIEGDLKKAIQDKYGSVYHKFIIGLYGGGMIFLAIFTITLSYCRPLQPKKIDMLPIVNFLNQDQHDQWRFLPLGFGDQMAYLSTLTKAMTVDGNYHSARRLPELTSRAVERLENSKFRGLEGIGSLQQFLTVPEKYNLKYIFSNDKFYDPILYFCGWHRIGLLENGIMVWEKISVKPLSKILPKDENPYYLKLMWGIIPMLTIIIAFVLNIQMIWMQALKTNTKNLTNFKEYKLYYDVFNQKMILILHYWGILLSLIIIISLYFLYRDVDKQLTPENVVKSFYNDLDHKNFKEAYNLTFPQKNYPFSQFMLEISVSDGIINSYGKLDSIAVKTVFIGPENAKVIAQTKWITPLKMIYKTFTHFVNKKNRKWYIVPDKKDTDIPPDELFSNNQTVFYKQGRRRITTQQTYHEDILRQPDLEIISASLVEQNNRFEVIGTLQNIDNVPADVILKGELYDDNNVMVASYNSKYTIKHKLNPKETTPFKIEFEEIAWLKNTEVKPKTFNPYEFSPKIFKSKPIRFNLHGEGNVVTTDLYNFVSFYDLQIKKDRLKGSLFNFGTQEVTISELIISYYNDNKELIYVDHYFINEGIRIQRKQFFDYKLLDLSNIKIINSNIKNCFINGISNESIARSVFEKNNGNELNQLQKVEGKGFAFIKISLNNFIGNPRL</sequence>
<feature type="transmembrane region" description="Helical" evidence="1">
    <location>
        <begin position="630"/>
        <end position="653"/>
    </location>
</feature>
<gene>
    <name evidence="2" type="ORF">FLACOL_01548</name>
</gene>
<evidence type="ECO:0000313" key="2">
    <source>
        <dbReference type="EMBL" id="SPE77553.1"/>
    </source>
</evidence>
<feature type="transmembrane region" description="Helical" evidence="1">
    <location>
        <begin position="330"/>
        <end position="349"/>
    </location>
</feature>
<proteinExistence type="predicted"/>
<feature type="transmembrane region" description="Helical" evidence="1">
    <location>
        <begin position="296"/>
        <end position="318"/>
    </location>
</feature>
<feature type="transmembrane region" description="Helical" evidence="1">
    <location>
        <begin position="140"/>
        <end position="161"/>
    </location>
</feature>
<keyword evidence="1" id="KW-1133">Transmembrane helix</keyword>
<keyword evidence="1" id="KW-0812">Transmembrane</keyword>
<dbReference type="AlphaFoldDB" id="A0A2N9PB63"/>
<evidence type="ECO:0000313" key="3">
    <source>
        <dbReference type="Proteomes" id="UP000238180"/>
    </source>
</evidence>
<name>A0A2N9PB63_9FLAO</name>
<reference evidence="2 3" key="1">
    <citation type="submission" date="2018-02" db="EMBL/GenBank/DDBJ databases">
        <authorList>
            <person name="Cohen D.B."/>
            <person name="Kent A.D."/>
        </authorList>
    </citation>
    <scope>NUCLEOTIDE SEQUENCE [LARGE SCALE GENOMIC DNA]</scope>
    <source>
        <strain evidence="2">CIP109753</strain>
    </source>
</reference>
<evidence type="ECO:0008006" key="4">
    <source>
        <dbReference type="Google" id="ProtNLM"/>
    </source>
</evidence>
<protein>
    <recommendedName>
        <fullName evidence="4">Integral membrane protein</fullName>
    </recommendedName>
</protein>
<feature type="transmembrane region" description="Helical" evidence="1">
    <location>
        <begin position="34"/>
        <end position="54"/>
    </location>
</feature>
<organism evidence="2 3">
    <name type="scientific">Flavobacterium columnare</name>
    <dbReference type="NCBI Taxonomy" id="996"/>
    <lineage>
        <taxon>Bacteria</taxon>
        <taxon>Pseudomonadati</taxon>
        <taxon>Bacteroidota</taxon>
        <taxon>Flavobacteriia</taxon>
        <taxon>Flavobacteriales</taxon>
        <taxon>Flavobacteriaceae</taxon>
        <taxon>Flavobacterium</taxon>
    </lineage>
</organism>
<feature type="transmembrane region" description="Helical" evidence="1">
    <location>
        <begin position="110"/>
        <end position="128"/>
    </location>
</feature>
<keyword evidence="1" id="KW-0472">Membrane</keyword>
<feature type="transmembrane region" description="Helical" evidence="1">
    <location>
        <begin position="410"/>
        <end position="429"/>
    </location>
</feature>
<dbReference type="EMBL" id="OLKH01000091">
    <property type="protein sequence ID" value="SPE77553.1"/>
    <property type="molecule type" value="Genomic_DNA"/>
</dbReference>
<feature type="transmembrane region" description="Helical" evidence="1">
    <location>
        <begin position="576"/>
        <end position="598"/>
    </location>
</feature>
<accession>A0A2N9PB63</accession>
<dbReference type="Proteomes" id="UP000238180">
    <property type="component" value="Unassembled WGS sequence"/>
</dbReference>
<feature type="transmembrane region" description="Helical" evidence="1">
    <location>
        <begin position="369"/>
        <end position="389"/>
    </location>
</feature>
<feature type="transmembrane region" description="Helical" evidence="1">
    <location>
        <begin position="252"/>
        <end position="276"/>
    </location>
</feature>
<evidence type="ECO:0000256" key="1">
    <source>
        <dbReference type="SAM" id="Phobius"/>
    </source>
</evidence>